<feature type="domain" description="FAD dependent oxidoreductase" evidence="4">
    <location>
        <begin position="3"/>
        <end position="343"/>
    </location>
</feature>
<name>A0A3B0Z3V5_9ZZZZ</name>
<dbReference type="GO" id="GO:0043799">
    <property type="term" value="F:glycine oxidase activity"/>
    <property type="evidence" value="ECO:0007669"/>
    <property type="project" value="UniProtKB-EC"/>
</dbReference>
<evidence type="ECO:0000259" key="4">
    <source>
        <dbReference type="Pfam" id="PF01266"/>
    </source>
</evidence>
<keyword evidence="3 5" id="KW-0560">Oxidoreductase</keyword>
<dbReference type="EC" id="1.4.3.19" evidence="5"/>
<dbReference type="Pfam" id="PF01266">
    <property type="entry name" value="DAO"/>
    <property type="match status" value="1"/>
</dbReference>
<dbReference type="SUPFAM" id="SSF51905">
    <property type="entry name" value="FAD/NAD(P)-binding domain"/>
    <property type="match status" value="1"/>
</dbReference>
<dbReference type="AlphaFoldDB" id="A0A3B0Z3V5"/>
<proteinExistence type="predicted"/>
<evidence type="ECO:0000313" key="5">
    <source>
        <dbReference type="EMBL" id="VAW88045.1"/>
    </source>
</evidence>
<dbReference type="PANTHER" id="PTHR13847:SF289">
    <property type="entry name" value="GLYCINE OXIDASE"/>
    <property type="match status" value="1"/>
</dbReference>
<sequence length="361" mass="39446">MFDYIIVGGGISALLSARELALSGARIAVLEKGQFGRESSWAGGGIISPLYPWRYSEEVNVLARWSQRIYRQLAQSLLDDTDLDSEWIQSGLLMLGLNDAKQACVWAEINNIEQHILSSSQLKGVEPALSRNIEEAGLLLPQIAQIRNPRLLSALRQNLINLGVELLEQHEVTELLSEAGRVTGVVAAGQKRLAKGVVITCGAWSAQLLAAHQVNLPVYPVKGQMLLYQGPPGFLKHIVMLKNCYLIPRSDGRILCGSTVENVGFNKEITQEANDKLRSAAEHLIPDLRDIPLERQWAGLRPGSATGIPYIGKVPSLNGLYVNVGHYRNGIVLGPAAARLLADIILGRECIVDPSPYQLKT</sequence>
<dbReference type="InterPro" id="IPR036188">
    <property type="entry name" value="FAD/NAD-bd_sf"/>
</dbReference>
<dbReference type="SUPFAM" id="SSF54373">
    <property type="entry name" value="FAD-linked reductases, C-terminal domain"/>
    <property type="match status" value="1"/>
</dbReference>
<dbReference type="InterPro" id="IPR006076">
    <property type="entry name" value="FAD-dep_OxRdtase"/>
</dbReference>
<evidence type="ECO:0000256" key="3">
    <source>
        <dbReference type="ARBA" id="ARBA00023002"/>
    </source>
</evidence>
<keyword evidence="2" id="KW-0784">Thiamine biosynthesis</keyword>
<evidence type="ECO:0000256" key="2">
    <source>
        <dbReference type="ARBA" id="ARBA00022977"/>
    </source>
</evidence>
<dbReference type="Gene3D" id="3.50.50.60">
    <property type="entry name" value="FAD/NAD(P)-binding domain"/>
    <property type="match status" value="1"/>
</dbReference>
<dbReference type="GO" id="GO:0009228">
    <property type="term" value="P:thiamine biosynthetic process"/>
    <property type="evidence" value="ECO:0007669"/>
    <property type="project" value="UniProtKB-KW"/>
</dbReference>
<dbReference type="GO" id="GO:0050660">
    <property type="term" value="F:flavin adenine dinucleotide binding"/>
    <property type="evidence" value="ECO:0007669"/>
    <property type="project" value="InterPro"/>
</dbReference>
<evidence type="ECO:0000256" key="1">
    <source>
        <dbReference type="ARBA" id="ARBA00004948"/>
    </source>
</evidence>
<organism evidence="5">
    <name type="scientific">hydrothermal vent metagenome</name>
    <dbReference type="NCBI Taxonomy" id="652676"/>
    <lineage>
        <taxon>unclassified sequences</taxon>
        <taxon>metagenomes</taxon>
        <taxon>ecological metagenomes</taxon>
    </lineage>
</organism>
<dbReference type="InterPro" id="IPR012727">
    <property type="entry name" value="Gly_oxidase_ThiO"/>
</dbReference>
<comment type="pathway">
    <text evidence="1">Cofactor biosynthesis; thiamine diphosphate biosynthesis.</text>
</comment>
<reference evidence="5" key="1">
    <citation type="submission" date="2018-06" db="EMBL/GenBank/DDBJ databases">
        <authorList>
            <person name="Zhirakovskaya E."/>
        </authorList>
    </citation>
    <scope>NUCLEOTIDE SEQUENCE</scope>
</reference>
<dbReference type="EMBL" id="UOFO01000138">
    <property type="protein sequence ID" value="VAW88045.1"/>
    <property type="molecule type" value="Genomic_DNA"/>
</dbReference>
<dbReference type="Gene3D" id="3.30.9.10">
    <property type="entry name" value="D-Amino Acid Oxidase, subunit A, domain 2"/>
    <property type="match status" value="1"/>
</dbReference>
<accession>A0A3B0Z3V5</accession>
<dbReference type="NCBIfam" id="TIGR02352">
    <property type="entry name" value="thiamin_ThiO"/>
    <property type="match status" value="1"/>
</dbReference>
<dbReference type="GO" id="GO:0009229">
    <property type="term" value="P:thiamine diphosphate biosynthetic process"/>
    <property type="evidence" value="ECO:0007669"/>
    <property type="project" value="UniProtKB-UniPathway"/>
</dbReference>
<dbReference type="UniPathway" id="UPA00060"/>
<gene>
    <name evidence="5" type="ORF">MNBD_GAMMA16-1959</name>
</gene>
<dbReference type="GO" id="GO:0005737">
    <property type="term" value="C:cytoplasm"/>
    <property type="evidence" value="ECO:0007669"/>
    <property type="project" value="TreeGrafter"/>
</dbReference>
<protein>
    <submittedName>
        <fullName evidence="5">Glycine oxidase ThiO</fullName>
        <ecNumber evidence="5">1.4.3.19</ecNumber>
    </submittedName>
</protein>
<dbReference type="PANTHER" id="PTHR13847">
    <property type="entry name" value="SARCOSINE DEHYDROGENASE-RELATED"/>
    <property type="match status" value="1"/>
</dbReference>